<dbReference type="NCBIfam" id="TIGR00176">
    <property type="entry name" value="mobB"/>
    <property type="match status" value="1"/>
</dbReference>
<evidence type="ECO:0000313" key="2">
    <source>
        <dbReference type="EMBL" id="GKT19716.1"/>
    </source>
</evidence>
<sequence length="115" mass="13199">GKDSYRHKAAGADRVILASSRKYAVVKSTEEEMSLERFIEMQADMDIVLFEGYKMSPYRKYEVVRKEVSDHLVCDPKTLYGIITDHGRDWAERQTNEAVSVFDLSDMDGVMAEIQ</sequence>
<comment type="caution">
    <text evidence="2">The sequence shown here is derived from an EMBL/GenBank/DDBJ whole genome shotgun (WGS) entry which is preliminary data.</text>
</comment>
<dbReference type="EMBL" id="BQXS01006394">
    <property type="protein sequence ID" value="GKT19716.1"/>
    <property type="molecule type" value="Genomic_DNA"/>
</dbReference>
<dbReference type="PANTHER" id="PTHR40072">
    <property type="entry name" value="MOLYBDOPTERIN-GUANINE DINUCLEOTIDE BIOSYNTHESIS ADAPTER PROTEIN-RELATED"/>
    <property type="match status" value="1"/>
</dbReference>
<evidence type="ECO:0000259" key="1">
    <source>
        <dbReference type="Pfam" id="PF03205"/>
    </source>
</evidence>
<dbReference type="PANTHER" id="PTHR40072:SF1">
    <property type="entry name" value="MOLYBDOPTERIN-GUANINE DINUCLEOTIDE BIOSYNTHESIS ADAPTER PROTEIN"/>
    <property type="match status" value="1"/>
</dbReference>
<keyword evidence="3" id="KW-1185">Reference proteome</keyword>
<feature type="non-terminal residue" evidence="2">
    <location>
        <position position="115"/>
    </location>
</feature>
<dbReference type="Gene3D" id="3.40.50.300">
    <property type="entry name" value="P-loop containing nucleotide triphosphate hydrolases"/>
    <property type="match status" value="1"/>
</dbReference>
<feature type="domain" description="Molybdopterin-guanine dinucleotide biosynthesis protein B (MobB)" evidence="1">
    <location>
        <begin position="1"/>
        <end position="85"/>
    </location>
</feature>
<protein>
    <recommendedName>
        <fullName evidence="1">Molybdopterin-guanine dinucleotide biosynthesis protein B (MobB) domain-containing protein</fullName>
    </recommendedName>
</protein>
<dbReference type="Pfam" id="PF03205">
    <property type="entry name" value="MobB"/>
    <property type="match status" value="1"/>
</dbReference>
<evidence type="ECO:0000313" key="3">
    <source>
        <dbReference type="Proteomes" id="UP001057375"/>
    </source>
</evidence>
<accession>A0ABQ5JWD3</accession>
<organism evidence="2 3">
    <name type="scientific">Aduncisulcus paluster</name>
    <dbReference type="NCBI Taxonomy" id="2918883"/>
    <lineage>
        <taxon>Eukaryota</taxon>
        <taxon>Metamonada</taxon>
        <taxon>Carpediemonas-like organisms</taxon>
        <taxon>Aduncisulcus</taxon>
    </lineage>
</organism>
<dbReference type="InterPro" id="IPR027417">
    <property type="entry name" value="P-loop_NTPase"/>
</dbReference>
<gene>
    <name evidence="2" type="ORF">ADUPG1_004341</name>
</gene>
<feature type="non-terminal residue" evidence="2">
    <location>
        <position position="1"/>
    </location>
</feature>
<reference evidence="2" key="1">
    <citation type="submission" date="2022-03" db="EMBL/GenBank/DDBJ databases">
        <title>Draft genome sequence of Aduncisulcus paluster, a free-living microaerophilic Fornicata.</title>
        <authorList>
            <person name="Yuyama I."/>
            <person name="Kume K."/>
            <person name="Tamura T."/>
            <person name="Inagaki Y."/>
            <person name="Hashimoto T."/>
        </authorList>
    </citation>
    <scope>NUCLEOTIDE SEQUENCE</scope>
    <source>
        <strain evidence="2">NY0171</strain>
    </source>
</reference>
<proteinExistence type="predicted"/>
<name>A0ABQ5JWD3_9EUKA</name>
<dbReference type="InterPro" id="IPR004435">
    <property type="entry name" value="MobB_dom"/>
</dbReference>
<dbReference type="Proteomes" id="UP001057375">
    <property type="component" value="Unassembled WGS sequence"/>
</dbReference>
<dbReference type="InterPro" id="IPR052539">
    <property type="entry name" value="MGD_biosynthesis_adapter"/>
</dbReference>